<protein>
    <submittedName>
        <fullName evidence="2">Glutathione S-transferase</fullName>
    </submittedName>
</protein>
<feature type="domain" description="GST N-terminal" evidence="1">
    <location>
        <begin position="1"/>
        <end position="78"/>
    </location>
</feature>
<organism evidence="2 3">
    <name type="scientific">Thiogranum longum</name>
    <dbReference type="NCBI Taxonomy" id="1537524"/>
    <lineage>
        <taxon>Bacteria</taxon>
        <taxon>Pseudomonadati</taxon>
        <taxon>Pseudomonadota</taxon>
        <taxon>Gammaproteobacteria</taxon>
        <taxon>Chromatiales</taxon>
        <taxon>Ectothiorhodospiraceae</taxon>
        <taxon>Thiogranum</taxon>
    </lineage>
</organism>
<dbReference type="InterPro" id="IPR036282">
    <property type="entry name" value="Glutathione-S-Trfase_C_sf"/>
</dbReference>
<dbReference type="InterPro" id="IPR036249">
    <property type="entry name" value="Thioredoxin-like_sf"/>
</dbReference>
<dbReference type="PANTHER" id="PTHR42673:SF4">
    <property type="entry name" value="MALEYLACETOACETATE ISOMERASE"/>
    <property type="match status" value="1"/>
</dbReference>
<name>A0A4R1H9Z1_9GAMM</name>
<accession>A0A4R1H9Z1</accession>
<sequence length="241" mass="27750">MLTLYQFPISHYCEKVRWALEYKGLAYTKIDLLPGFHVKTVKKIAAKQEVPVLVHDGRVVQNSSDIITYLDKTFPDRPLTPGSAELEEQALRWEAYVDENIGPQIRVYCYHYFLDRTDIVLPMLTHGQAWHRKMMFRLAFPKVREAMRKFMRINERTAGISLEKVTGAVDKLHAQLEQSRFLAGDKFSRADLAAAALLAPFIRPEKYGITWPEAFPEEMASAVNALGPGLDWVEAVYRDYR</sequence>
<dbReference type="Pfam" id="PF00043">
    <property type="entry name" value="GST_C"/>
    <property type="match status" value="1"/>
</dbReference>
<dbReference type="Pfam" id="PF13417">
    <property type="entry name" value="GST_N_3"/>
    <property type="match status" value="1"/>
</dbReference>
<dbReference type="GO" id="GO:0006559">
    <property type="term" value="P:L-phenylalanine catabolic process"/>
    <property type="evidence" value="ECO:0007669"/>
    <property type="project" value="TreeGrafter"/>
</dbReference>
<dbReference type="Gene3D" id="1.20.1050.10">
    <property type="match status" value="1"/>
</dbReference>
<evidence type="ECO:0000313" key="3">
    <source>
        <dbReference type="Proteomes" id="UP000295707"/>
    </source>
</evidence>
<dbReference type="InterPro" id="IPR004045">
    <property type="entry name" value="Glutathione_S-Trfase_N"/>
</dbReference>
<evidence type="ECO:0000313" key="2">
    <source>
        <dbReference type="EMBL" id="TCK18734.1"/>
    </source>
</evidence>
<dbReference type="Gene3D" id="3.40.30.10">
    <property type="entry name" value="Glutaredoxin"/>
    <property type="match status" value="1"/>
</dbReference>
<reference evidence="2 3" key="1">
    <citation type="submission" date="2019-03" db="EMBL/GenBank/DDBJ databases">
        <title>Genomic Encyclopedia of Type Strains, Phase IV (KMG-IV): sequencing the most valuable type-strain genomes for metagenomic binning, comparative biology and taxonomic classification.</title>
        <authorList>
            <person name="Goeker M."/>
        </authorList>
    </citation>
    <scope>NUCLEOTIDE SEQUENCE [LARGE SCALE GENOMIC DNA]</scope>
    <source>
        <strain evidence="2 3">DSM 19610</strain>
    </source>
</reference>
<proteinExistence type="predicted"/>
<dbReference type="CDD" id="cd00570">
    <property type="entry name" value="GST_N_family"/>
    <property type="match status" value="1"/>
</dbReference>
<dbReference type="InterPro" id="IPR040079">
    <property type="entry name" value="Glutathione_S-Trfase"/>
</dbReference>
<dbReference type="GO" id="GO:0016034">
    <property type="term" value="F:maleylacetoacetate isomerase activity"/>
    <property type="evidence" value="ECO:0007669"/>
    <property type="project" value="TreeGrafter"/>
</dbReference>
<dbReference type="SUPFAM" id="SSF52833">
    <property type="entry name" value="Thioredoxin-like"/>
    <property type="match status" value="1"/>
</dbReference>
<dbReference type="PROSITE" id="PS50404">
    <property type="entry name" value="GST_NTER"/>
    <property type="match status" value="1"/>
</dbReference>
<dbReference type="AlphaFoldDB" id="A0A4R1H9Z1"/>
<keyword evidence="2" id="KW-0808">Transferase</keyword>
<dbReference type="RefSeq" id="WP_132972796.1">
    <property type="nucleotide sequence ID" value="NZ_SMFX01000001.1"/>
</dbReference>
<keyword evidence="3" id="KW-1185">Reference proteome</keyword>
<dbReference type="GO" id="GO:0004364">
    <property type="term" value="F:glutathione transferase activity"/>
    <property type="evidence" value="ECO:0007669"/>
    <property type="project" value="TreeGrafter"/>
</dbReference>
<dbReference type="Proteomes" id="UP000295707">
    <property type="component" value="Unassembled WGS sequence"/>
</dbReference>
<dbReference type="GO" id="GO:0006749">
    <property type="term" value="P:glutathione metabolic process"/>
    <property type="evidence" value="ECO:0007669"/>
    <property type="project" value="TreeGrafter"/>
</dbReference>
<dbReference type="InterPro" id="IPR004046">
    <property type="entry name" value="GST_C"/>
</dbReference>
<dbReference type="PANTHER" id="PTHR42673">
    <property type="entry name" value="MALEYLACETOACETATE ISOMERASE"/>
    <property type="match status" value="1"/>
</dbReference>
<dbReference type="SFLD" id="SFLDS00019">
    <property type="entry name" value="Glutathione_Transferase_(cytos"/>
    <property type="match status" value="1"/>
</dbReference>
<gene>
    <name evidence="2" type="ORF">DFR30_2018</name>
</gene>
<comment type="caution">
    <text evidence="2">The sequence shown here is derived from an EMBL/GenBank/DDBJ whole genome shotgun (WGS) entry which is preliminary data.</text>
</comment>
<dbReference type="EMBL" id="SMFX01000001">
    <property type="protein sequence ID" value="TCK18734.1"/>
    <property type="molecule type" value="Genomic_DNA"/>
</dbReference>
<dbReference type="SUPFAM" id="SSF47616">
    <property type="entry name" value="GST C-terminal domain-like"/>
    <property type="match status" value="1"/>
</dbReference>
<dbReference type="OrthoDB" id="5291571at2"/>
<evidence type="ECO:0000259" key="1">
    <source>
        <dbReference type="PROSITE" id="PS50404"/>
    </source>
</evidence>
<dbReference type="PROSITE" id="PS51354">
    <property type="entry name" value="GLUTAREDOXIN_2"/>
    <property type="match status" value="1"/>
</dbReference>